<dbReference type="InterPro" id="IPR025069">
    <property type="entry name" value="Cpsf2_C"/>
</dbReference>
<dbReference type="OrthoDB" id="64353at2759"/>
<dbReference type="InterPro" id="IPR022712">
    <property type="entry name" value="Beta_Casp"/>
</dbReference>
<evidence type="ECO:0000256" key="4">
    <source>
        <dbReference type="RuleBase" id="RU365006"/>
    </source>
</evidence>
<dbReference type="InterPro" id="IPR036866">
    <property type="entry name" value="RibonucZ/Hydroxyglut_hydro"/>
</dbReference>
<dbReference type="STRING" id="946362.F2U3D6"/>
<keyword evidence="2 4" id="KW-0507">mRNA processing</keyword>
<accession>F2U3D6</accession>
<feature type="region of interest" description="Disordered" evidence="5">
    <location>
        <begin position="552"/>
        <end position="600"/>
    </location>
</feature>
<dbReference type="Pfam" id="PF10996">
    <property type="entry name" value="Beta-Casp"/>
    <property type="match status" value="1"/>
</dbReference>
<proteinExistence type="inferred from homology"/>
<dbReference type="GO" id="GO:0005847">
    <property type="term" value="C:mRNA cleavage and polyadenylation specificity factor complex"/>
    <property type="evidence" value="ECO:0007669"/>
    <property type="project" value="InterPro"/>
</dbReference>
<dbReference type="PANTHER" id="PTHR45922:SF1">
    <property type="entry name" value="CLEAVAGE AND POLYADENYLATION SPECIFICITY FACTOR SUBUNIT 2"/>
    <property type="match status" value="1"/>
</dbReference>
<dbReference type="InterPro" id="IPR011108">
    <property type="entry name" value="RMMBL"/>
</dbReference>
<organism evidence="8">
    <name type="scientific">Salpingoeca rosetta (strain ATCC 50818 / BSB-021)</name>
    <dbReference type="NCBI Taxonomy" id="946362"/>
    <lineage>
        <taxon>Eukaryota</taxon>
        <taxon>Choanoflagellata</taxon>
        <taxon>Craspedida</taxon>
        <taxon>Salpingoecidae</taxon>
        <taxon>Salpingoeca</taxon>
    </lineage>
</organism>
<evidence type="ECO:0000256" key="5">
    <source>
        <dbReference type="SAM" id="MobiDB-lite"/>
    </source>
</evidence>
<keyword evidence="8" id="KW-1185">Reference proteome</keyword>
<keyword evidence="3 4" id="KW-0539">Nucleus</keyword>
<dbReference type="eggNOG" id="KOG1135">
    <property type="taxonomic scope" value="Eukaryota"/>
</dbReference>
<feature type="domain" description="Beta-Casp" evidence="6">
    <location>
        <begin position="157"/>
        <end position="279"/>
    </location>
</feature>
<dbReference type="PANTHER" id="PTHR45922">
    <property type="entry name" value="CLEAVAGE AND POLYADENYLATION SPECIFICITY FACTOR SUBUNIT 2"/>
    <property type="match status" value="1"/>
</dbReference>
<dbReference type="RefSeq" id="XP_004996313.1">
    <property type="nucleotide sequence ID" value="XM_004996256.1"/>
</dbReference>
<dbReference type="Pfam" id="PF16661">
    <property type="entry name" value="Lactamase_B_6"/>
    <property type="match status" value="1"/>
</dbReference>
<dbReference type="AlphaFoldDB" id="F2U3D6"/>
<sequence length="630" mass="69621">MTSVARFDVVGEHCKCFLLEAHRAQEDFSTFTLDDVDQAFDNITRIKYSQTVNLPGVGISITAYPAGHMIGGSVWRITKDGENVVYAVDYNHRREWHLNSTSLDILTWPAILITDTLNVAYTSPKRREVLGQLLAAVRESLNKQANVLVLADTAGRSFELLQVLDQLAGKMSGASQFFFVGACTQVVMDTVTTMVDFLSDGLQAQMNEHKAMPFRFPNIKRVQSLDAINAHPGPKVVVTAELGLEAGFSRQLFAQWAANPDNAIIFTRRPDEDTLAHSIYHNTAPDTLQLRLGARVELEGEELEAHRAEREMREHMDETAAASDAAADGMGREMGMDVQEEQLSSDDEDHEPYERHDLLAFTASKAGPVQRRRNAVFPEDTHTMDWDDYGLKVDMSRYRIEVVPEAPEPAAETAMDQREDSSAILTALLEKPTKVVEHVVEISLKCKVHRFDVEGRTDGESMKRIMEHVKPRNLVLVQGPPAETKTFAEFCQSKLGIENIVTPAFGRPVEITSGRNIFQVKLREALVSALDLRRAGDYEVAWVDGVMAKGIKPAAPEGEGGDGEGGNGEGGEDADAGSLTSNIDMDAGVPELGVDEEPEPHDVVFVGDLRLSDFKRLLIDEGYEPPFSSR</sequence>
<dbReference type="EMBL" id="GL832960">
    <property type="protein sequence ID" value="EGD82130.1"/>
    <property type="molecule type" value="Genomic_DNA"/>
</dbReference>
<gene>
    <name evidence="7" type="ORF">PTSG_02804</name>
</gene>
<dbReference type="Gene3D" id="3.60.15.10">
    <property type="entry name" value="Ribonuclease Z/Hydroxyacylglutathione hydrolase-like"/>
    <property type="match status" value="1"/>
</dbReference>
<evidence type="ECO:0000313" key="8">
    <source>
        <dbReference type="Proteomes" id="UP000007799"/>
    </source>
</evidence>
<comment type="subcellular location">
    <subcellularLocation>
        <location evidence="1 4">Nucleus</location>
    </subcellularLocation>
</comment>
<protein>
    <recommendedName>
        <fullName evidence="4">Cleavage and polyadenylation specificity factor subunit 2</fullName>
    </recommendedName>
    <alternativeName>
        <fullName evidence="4">Cleavage and polyadenylation specificity factor 100 kDa subunit</fullName>
    </alternativeName>
</protein>
<dbReference type="FunCoup" id="F2U3D6">
    <property type="interactions" value="1815"/>
</dbReference>
<dbReference type="InParanoid" id="F2U3D6"/>
<evidence type="ECO:0000256" key="3">
    <source>
        <dbReference type="ARBA" id="ARBA00023242"/>
    </source>
</evidence>
<evidence type="ECO:0000259" key="6">
    <source>
        <dbReference type="SMART" id="SM01027"/>
    </source>
</evidence>
<keyword evidence="4" id="KW-0694">RNA-binding</keyword>
<dbReference type="SMART" id="SM01027">
    <property type="entry name" value="Beta-Casp"/>
    <property type="match status" value="1"/>
</dbReference>
<dbReference type="KEGG" id="sre:PTSG_02804"/>
<evidence type="ECO:0000256" key="2">
    <source>
        <dbReference type="ARBA" id="ARBA00022664"/>
    </source>
</evidence>
<evidence type="ECO:0000313" key="7">
    <source>
        <dbReference type="EMBL" id="EGD82130.1"/>
    </source>
</evidence>
<dbReference type="GO" id="GO:0006398">
    <property type="term" value="P:mRNA 3'-end processing by stem-loop binding and cleavage"/>
    <property type="evidence" value="ECO:0007669"/>
    <property type="project" value="InterPro"/>
</dbReference>
<dbReference type="Pfam" id="PF13299">
    <property type="entry name" value="CPSF100_C"/>
    <property type="match status" value="1"/>
</dbReference>
<dbReference type="OMA" id="MHVGGDM"/>
<name>F2U3D6_SALR5</name>
<dbReference type="Proteomes" id="UP000007799">
    <property type="component" value="Unassembled WGS sequence"/>
</dbReference>
<dbReference type="InterPro" id="IPR001279">
    <property type="entry name" value="Metallo-B-lactamas"/>
</dbReference>
<comment type="similarity">
    <text evidence="4">Belongs to the metallo-beta-lactamase superfamily. RNA-metabolizing metallo-beta-lactamase-like family. CPSF2/YSH1 subfamily.</text>
</comment>
<reference evidence="7" key="1">
    <citation type="submission" date="2009-08" db="EMBL/GenBank/DDBJ databases">
        <title>Annotation of Salpingoeca rosetta.</title>
        <authorList>
            <consortium name="The Broad Institute Genome Sequencing Platform"/>
            <person name="Russ C."/>
            <person name="Cuomo C."/>
            <person name="Burger G."/>
            <person name="Gray M.W."/>
            <person name="Holland P.W.H."/>
            <person name="King N."/>
            <person name="Lang F.B.F."/>
            <person name="Roger A.J."/>
            <person name="Ruiz-Trillo I."/>
            <person name="Young S.K."/>
            <person name="Zeng Q."/>
            <person name="Gargeya S."/>
            <person name="Alvarado L."/>
            <person name="Berlin A."/>
            <person name="Chapman S.B."/>
            <person name="Chen Z."/>
            <person name="Freedman E."/>
            <person name="Gellesch M."/>
            <person name="Goldberg J."/>
            <person name="Griggs A."/>
            <person name="Gujja S."/>
            <person name="Heilman E."/>
            <person name="Heiman D."/>
            <person name="Howarth C."/>
            <person name="Mehta T."/>
            <person name="Neiman D."/>
            <person name="Pearson M."/>
            <person name="Roberts A."/>
            <person name="Saif S."/>
            <person name="Shea T."/>
            <person name="Shenoy N."/>
            <person name="Sisk P."/>
            <person name="Stolte C."/>
            <person name="Sykes S."/>
            <person name="White J."/>
            <person name="Yandava C."/>
            <person name="Haas B."/>
            <person name="Nusbaum C."/>
            <person name="Birren B."/>
        </authorList>
    </citation>
    <scope>NUCLEOTIDE SEQUENCE [LARGE SCALE GENOMIC DNA]</scope>
    <source>
        <strain evidence="7">ATCC 50818</strain>
    </source>
</reference>
<dbReference type="GO" id="GO:0003723">
    <property type="term" value="F:RNA binding"/>
    <property type="evidence" value="ECO:0007669"/>
    <property type="project" value="UniProtKB-KW"/>
</dbReference>
<dbReference type="InterPro" id="IPR027075">
    <property type="entry name" value="CPSF2"/>
</dbReference>
<dbReference type="Pfam" id="PF07521">
    <property type="entry name" value="RMMBL"/>
    <property type="match status" value="1"/>
</dbReference>
<dbReference type="GeneID" id="16076899"/>
<evidence type="ECO:0000256" key="1">
    <source>
        <dbReference type="ARBA" id="ARBA00004123"/>
    </source>
</evidence>
<dbReference type="SUPFAM" id="SSF56281">
    <property type="entry name" value="Metallo-hydrolase/oxidoreductase"/>
    <property type="match status" value="1"/>
</dbReference>